<comment type="function">
    <text evidence="9">Component of the cytochrome c oxidase, the last enzyme in the mitochondrial electron transport chain which drives oxidative phosphorylation.</text>
</comment>
<feature type="transmembrane region" description="Helical" evidence="9">
    <location>
        <begin position="108"/>
        <end position="126"/>
    </location>
</feature>
<evidence type="ECO:0000256" key="9">
    <source>
        <dbReference type="RuleBase" id="RU367145"/>
    </source>
</evidence>
<proteinExistence type="inferred from homology"/>
<dbReference type="Pfam" id="PF02936">
    <property type="entry name" value="COX4"/>
    <property type="match status" value="1"/>
</dbReference>
<dbReference type="FunFam" id="1.10.442.10:FF:000001">
    <property type="entry name" value="Cytochrome c oxidase subunit 4 isoform 1"/>
    <property type="match status" value="1"/>
</dbReference>
<dbReference type="Ensembl" id="ENSLLET00000035142.1">
    <property type="protein sequence ID" value="ENSLLEP00000033856.1"/>
    <property type="gene ID" value="ENSLLEG00000021418.1"/>
</dbReference>
<comment type="similarity">
    <text evidence="3 9">Belongs to the cytochrome c oxidase IV family.</text>
</comment>
<dbReference type="CDD" id="cd00922">
    <property type="entry name" value="Cyt_c_Oxidase_IV"/>
    <property type="match status" value="1"/>
</dbReference>
<evidence type="ECO:0000313" key="11">
    <source>
        <dbReference type="Proteomes" id="UP000694569"/>
    </source>
</evidence>
<dbReference type="PRINTS" id="PR01873">
    <property type="entry name" value="CYTCOXIDASE4"/>
</dbReference>
<keyword evidence="5 9" id="KW-0999">Mitochondrion inner membrane</keyword>
<dbReference type="GeneTree" id="ENSGT00390000002407"/>
<protein>
    <recommendedName>
        <fullName evidence="9">Cytochrome c oxidase subunit 4</fullName>
    </recommendedName>
</protein>
<name>A0A8C5QAM3_9ANUR</name>
<dbReference type="InterPro" id="IPR013288">
    <property type="entry name" value="Cyt_c_oxidase_su4"/>
</dbReference>
<keyword evidence="7 9" id="KW-0496">Mitochondrion</keyword>
<dbReference type="PANTHER" id="PTHR10707">
    <property type="entry name" value="CYTOCHROME C OXIDASE SUBUNIT IV"/>
    <property type="match status" value="1"/>
</dbReference>
<dbReference type="Proteomes" id="UP000694569">
    <property type="component" value="Unplaced"/>
</dbReference>
<evidence type="ECO:0000256" key="4">
    <source>
        <dbReference type="ARBA" id="ARBA00022692"/>
    </source>
</evidence>
<dbReference type="AlphaFoldDB" id="A0A8C5QAM3"/>
<evidence type="ECO:0000256" key="2">
    <source>
        <dbReference type="ARBA" id="ARBA00004673"/>
    </source>
</evidence>
<dbReference type="InterPro" id="IPR036639">
    <property type="entry name" value="Cyt_c_oxidase_su4_sf"/>
</dbReference>
<comment type="subunit">
    <text evidence="9">Component of the cytochrome c oxidase (complex IV, CIV), a multisubunit enzyme composed of 14 subunits.</text>
</comment>
<dbReference type="InterPro" id="IPR004203">
    <property type="entry name" value="Cyt_c_oxidase_su4_fam"/>
</dbReference>
<keyword evidence="8 9" id="KW-0472">Membrane</keyword>
<evidence type="ECO:0000256" key="8">
    <source>
        <dbReference type="ARBA" id="ARBA00023136"/>
    </source>
</evidence>
<reference evidence="10" key="2">
    <citation type="submission" date="2025-09" db="UniProtKB">
        <authorList>
            <consortium name="Ensembl"/>
        </authorList>
    </citation>
    <scope>IDENTIFICATION</scope>
</reference>
<dbReference type="Gene3D" id="1.10.442.10">
    <property type="entry name" value="Cytochrome c oxidase subunit IV"/>
    <property type="match status" value="1"/>
</dbReference>
<organism evidence="10 11">
    <name type="scientific">Leptobrachium leishanense</name>
    <name type="common">Leishan spiny toad</name>
    <dbReference type="NCBI Taxonomy" id="445787"/>
    <lineage>
        <taxon>Eukaryota</taxon>
        <taxon>Metazoa</taxon>
        <taxon>Chordata</taxon>
        <taxon>Craniata</taxon>
        <taxon>Vertebrata</taxon>
        <taxon>Euteleostomi</taxon>
        <taxon>Amphibia</taxon>
        <taxon>Batrachia</taxon>
        <taxon>Anura</taxon>
        <taxon>Pelobatoidea</taxon>
        <taxon>Megophryidae</taxon>
        <taxon>Leptobrachium</taxon>
    </lineage>
</organism>
<gene>
    <name evidence="10" type="primary">COX4I2</name>
</gene>
<evidence type="ECO:0000256" key="5">
    <source>
        <dbReference type="ARBA" id="ARBA00022792"/>
    </source>
</evidence>
<evidence type="ECO:0000313" key="10">
    <source>
        <dbReference type="Ensembl" id="ENSLLEP00000033856.1"/>
    </source>
</evidence>
<dbReference type="PANTHER" id="PTHR10707:SF16">
    <property type="entry name" value="CYTOCHROME C OXIDASE SUBUNIT 4"/>
    <property type="match status" value="1"/>
</dbReference>
<evidence type="ECO:0000256" key="3">
    <source>
        <dbReference type="ARBA" id="ARBA00008135"/>
    </source>
</evidence>
<dbReference type="GO" id="GO:0006123">
    <property type="term" value="P:mitochondrial electron transport, cytochrome c to oxygen"/>
    <property type="evidence" value="ECO:0007669"/>
    <property type="project" value="InterPro"/>
</dbReference>
<reference evidence="10" key="1">
    <citation type="submission" date="2025-08" db="UniProtKB">
        <authorList>
            <consortium name="Ensembl"/>
        </authorList>
    </citation>
    <scope>IDENTIFICATION</scope>
</reference>
<evidence type="ECO:0000256" key="1">
    <source>
        <dbReference type="ARBA" id="ARBA00004434"/>
    </source>
</evidence>
<comment type="subcellular location">
    <subcellularLocation>
        <location evidence="1 9">Mitochondrion inner membrane</location>
        <topology evidence="1 9">Single-pass membrane protein</topology>
    </subcellularLocation>
</comment>
<comment type="pathway">
    <text evidence="2 9">Energy metabolism; oxidative phosphorylation.</text>
</comment>
<dbReference type="GO" id="GO:0045277">
    <property type="term" value="C:respiratory chain complex IV"/>
    <property type="evidence" value="ECO:0007669"/>
    <property type="project" value="InterPro"/>
</dbReference>
<keyword evidence="4 9" id="KW-0812">Transmembrane</keyword>
<dbReference type="SUPFAM" id="SSF81406">
    <property type="entry name" value="Mitochondrial cytochrome c oxidase subunit IV"/>
    <property type="match status" value="1"/>
</dbReference>
<accession>A0A8C5QAM3</accession>
<evidence type="ECO:0000256" key="7">
    <source>
        <dbReference type="ARBA" id="ARBA00023128"/>
    </source>
</evidence>
<evidence type="ECO:0000256" key="6">
    <source>
        <dbReference type="ARBA" id="ARBA00022989"/>
    </source>
</evidence>
<keyword evidence="6 9" id="KW-1133">Transmembrane helix</keyword>
<dbReference type="UniPathway" id="UPA00705"/>
<sequence length="175" mass="20510">MLSVRTIRSPLMARMRFLGATTFRAAHGHEGQVSDHSDASIPIYYDHRANPLPDIPYQKNLSAQQIALKEKEKGPWKQLSQEDKIALYRIKFNQTYADMNRPSNEWKTVFGAMFFLFGVTGFVVWWQRVHVFPPAPHTLSEEWKAIELQRMLDMRLGPIQGLSSKWDYEKKEWKK</sequence>
<dbReference type="GO" id="GO:0005743">
    <property type="term" value="C:mitochondrial inner membrane"/>
    <property type="evidence" value="ECO:0007669"/>
    <property type="project" value="UniProtKB-SubCell"/>
</dbReference>
<keyword evidence="11" id="KW-1185">Reference proteome</keyword>
<dbReference type="OrthoDB" id="186013at2759"/>